<keyword evidence="9 10" id="KW-0807">Transducer</keyword>
<dbReference type="InterPro" id="IPR000276">
    <property type="entry name" value="GPCR_Rhodpsn"/>
</dbReference>
<keyword evidence="4 10" id="KW-0812">Transmembrane</keyword>
<dbReference type="AlphaFoldDB" id="A0A8S1BVN9"/>
<feature type="transmembrane region" description="Helical" evidence="12">
    <location>
        <begin position="12"/>
        <end position="33"/>
    </location>
</feature>
<dbReference type="Pfam" id="PF00001">
    <property type="entry name" value="7tm_1"/>
    <property type="match status" value="1"/>
</dbReference>
<evidence type="ECO:0000256" key="4">
    <source>
        <dbReference type="ARBA" id="ARBA00022692"/>
    </source>
</evidence>
<dbReference type="EMBL" id="CADEPI010000013">
    <property type="protein sequence ID" value="CAB3363636.1"/>
    <property type="molecule type" value="Genomic_DNA"/>
</dbReference>
<dbReference type="OrthoDB" id="2132067at2759"/>
<evidence type="ECO:0000256" key="5">
    <source>
        <dbReference type="ARBA" id="ARBA00022989"/>
    </source>
</evidence>
<evidence type="ECO:0000256" key="3">
    <source>
        <dbReference type="ARBA" id="ARBA00022475"/>
    </source>
</evidence>
<feature type="compositionally biased region" description="Low complexity" evidence="11">
    <location>
        <begin position="298"/>
        <end position="317"/>
    </location>
</feature>
<evidence type="ECO:0000256" key="10">
    <source>
        <dbReference type="RuleBase" id="RU000688"/>
    </source>
</evidence>
<evidence type="ECO:0000256" key="1">
    <source>
        <dbReference type="ARBA" id="ARBA00004651"/>
    </source>
</evidence>
<dbReference type="InterPro" id="IPR000611">
    <property type="entry name" value="NPY_rcpt"/>
</dbReference>
<dbReference type="InterPro" id="IPR017452">
    <property type="entry name" value="GPCR_Rhodpsn_7TM"/>
</dbReference>
<dbReference type="PROSITE" id="PS50262">
    <property type="entry name" value="G_PROTEIN_RECEP_F1_2"/>
    <property type="match status" value="1"/>
</dbReference>
<proteinExistence type="inferred from homology"/>
<dbReference type="PANTHER" id="PTHR24241:SF193">
    <property type="entry name" value="G-PROTEIN COUPLED RECEPTORS FAMILY 1 PROFILE DOMAIN-CONTAINING PROTEIN"/>
    <property type="match status" value="1"/>
</dbReference>
<organism evidence="14 15">
    <name type="scientific">Cloeon dipterum</name>
    <dbReference type="NCBI Taxonomy" id="197152"/>
    <lineage>
        <taxon>Eukaryota</taxon>
        <taxon>Metazoa</taxon>
        <taxon>Ecdysozoa</taxon>
        <taxon>Arthropoda</taxon>
        <taxon>Hexapoda</taxon>
        <taxon>Insecta</taxon>
        <taxon>Pterygota</taxon>
        <taxon>Palaeoptera</taxon>
        <taxon>Ephemeroptera</taxon>
        <taxon>Pisciforma</taxon>
        <taxon>Baetidae</taxon>
        <taxon>Cloeon</taxon>
    </lineage>
</organism>
<reference evidence="14 15" key="1">
    <citation type="submission" date="2020-04" db="EMBL/GenBank/DDBJ databases">
        <authorList>
            <person name="Alioto T."/>
            <person name="Alioto T."/>
            <person name="Gomez Garrido J."/>
        </authorList>
    </citation>
    <scope>NUCLEOTIDE SEQUENCE [LARGE SCALE GENOMIC DNA]</scope>
</reference>
<feature type="transmembrane region" description="Helical" evidence="12">
    <location>
        <begin position="101"/>
        <end position="122"/>
    </location>
</feature>
<evidence type="ECO:0000256" key="6">
    <source>
        <dbReference type="ARBA" id="ARBA00023040"/>
    </source>
</evidence>
<feature type="transmembrane region" description="Helical" evidence="12">
    <location>
        <begin position="184"/>
        <end position="204"/>
    </location>
</feature>
<feature type="domain" description="G-protein coupled receptors family 1 profile" evidence="13">
    <location>
        <begin position="1"/>
        <end position="244"/>
    </location>
</feature>
<dbReference type="PRINTS" id="PR01012">
    <property type="entry name" value="NRPEPTIDEYR"/>
</dbReference>
<evidence type="ECO:0000313" key="14">
    <source>
        <dbReference type="EMBL" id="CAB3363636.1"/>
    </source>
</evidence>
<dbReference type="PRINTS" id="PR00237">
    <property type="entry name" value="GPCRRHODOPSN"/>
</dbReference>
<keyword evidence="5 12" id="KW-1133">Transmembrane helix</keyword>
<comment type="similarity">
    <text evidence="2 10">Belongs to the G-protein coupled receptor 1 family.</text>
</comment>
<keyword evidence="6 10" id="KW-0297">G-protein coupled receptor</keyword>
<evidence type="ECO:0000256" key="11">
    <source>
        <dbReference type="SAM" id="MobiDB-lite"/>
    </source>
</evidence>
<evidence type="ECO:0000256" key="7">
    <source>
        <dbReference type="ARBA" id="ARBA00023136"/>
    </source>
</evidence>
<evidence type="ECO:0000256" key="8">
    <source>
        <dbReference type="ARBA" id="ARBA00023170"/>
    </source>
</evidence>
<dbReference type="PANTHER" id="PTHR24241">
    <property type="entry name" value="NEUROPEPTIDE RECEPTOR-RELATED G-PROTEIN COUPLED RECEPTOR"/>
    <property type="match status" value="1"/>
</dbReference>
<accession>A0A8S1BVN9</accession>
<feature type="transmembrane region" description="Helical" evidence="12">
    <location>
        <begin position="224"/>
        <end position="247"/>
    </location>
</feature>
<keyword evidence="8 10" id="KW-0675">Receptor</keyword>
<protein>
    <recommendedName>
        <fullName evidence="13">G-protein coupled receptors family 1 profile domain-containing protein</fullName>
    </recommendedName>
</protein>
<comment type="caution">
    <text evidence="14">The sequence shown here is derived from an EMBL/GenBank/DDBJ whole genome shotgun (WGS) entry which is preliminary data.</text>
</comment>
<comment type="subcellular location">
    <subcellularLocation>
        <location evidence="1">Cell membrane</location>
        <topology evidence="1">Multi-pass membrane protein</topology>
    </subcellularLocation>
</comment>
<keyword evidence="3" id="KW-1003">Cell membrane</keyword>
<dbReference type="PROSITE" id="PS00237">
    <property type="entry name" value="G_PROTEIN_RECEP_F1_1"/>
    <property type="match status" value="1"/>
</dbReference>
<evidence type="ECO:0000256" key="12">
    <source>
        <dbReference type="SAM" id="Phobius"/>
    </source>
</evidence>
<name>A0A8S1BVN9_9INSE</name>
<evidence type="ECO:0000256" key="2">
    <source>
        <dbReference type="ARBA" id="ARBA00010663"/>
    </source>
</evidence>
<dbReference type="GO" id="GO:0032870">
    <property type="term" value="P:cellular response to hormone stimulus"/>
    <property type="evidence" value="ECO:0007669"/>
    <property type="project" value="TreeGrafter"/>
</dbReference>
<evidence type="ECO:0000313" key="15">
    <source>
        <dbReference type="Proteomes" id="UP000494165"/>
    </source>
</evidence>
<feature type="region of interest" description="Disordered" evidence="11">
    <location>
        <begin position="298"/>
        <end position="334"/>
    </location>
</feature>
<feature type="transmembrane region" description="Helical" evidence="12">
    <location>
        <begin position="53"/>
        <end position="75"/>
    </location>
</feature>
<dbReference type="Gene3D" id="1.20.1070.10">
    <property type="entry name" value="Rhodopsin 7-helix transmembrane proteins"/>
    <property type="match status" value="1"/>
</dbReference>
<evidence type="ECO:0000259" key="13">
    <source>
        <dbReference type="PROSITE" id="PS50262"/>
    </source>
</evidence>
<sequence>MGEFLCKSVHYIQNVSAISSVLTLTAMSTERYYAIVHPMRAKYTCTIRQATKIILGTWVASFLLSIPILFVQVLLPVGGRVKAYWCVRNWDDVTLWQAYEVYMLLLLLVVPTIIMGATYSSISCEVWRVMKRRQTMTTGQGLQSMEQLRRAPRTMAMRHSSRCSTTSTVRNRLAEDDNRTVKQVVKMLIAVVALFVVCWAPVLIDNVLTAYGVLPFIRTANLKHMATAFHLMAYFNSCINPIVYGFMSRNFRESFHKALARCCLRRKVRLPPRGTVSSFNGKRHMSVSVNSRTTSVRYADTRSASMNRPSSSRPSNSTDCTSGRTKSKRAPFKRVLSEDIARQAAHCPQTNVLLMTAARLVSSRRPSRQ</sequence>
<keyword evidence="7 12" id="KW-0472">Membrane</keyword>
<dbReference type="GO" id="GO:0005886">
    <property type="term" value="C:plasma membrane"/>
    <property type="evidence" value="ECO:0007669"/>
    <property type="project" value="UniProtKB-SubCell"/>
</dbReference>
<dbReference type="SUPFAM" id="SSF81321">
    <property type="entry name" value="Family A G protein-coupled receptor-like"/>
    <property type="match status" value="1"/>
</dbReference>
<keyword evidence="15" id="KW-1185">Reference proteome</keyword>
<dbReference type="GO" id="GO:0042277">
    <property type="term" value="F:peptide binding"/>
    <property type="evidence" value="ECO:0007669"/>
    <property type="project" value="TreeGrafter"/>
</dbReference>
<evidence type="ECO:0000256" key="9">
    <source>
        <dbReference type="ARBA" id="ARBA00023224"/>
    </source>
</evidence>
<dbReference type="GO" id="GO:0004983">
    <property type="term" value="F:neuropeptide Y receptor activity"/>
    <property type="evidence" value="ECO:0007669"/>
    <property type="project" value="InterPro"/>
</dbReference>
<dbReference type="Proteomes" id="UP000494165">
    <property type="component" value="Unassembled WGS sequence"/>
</dbReference>
<gene>
    <name evidence="14" type="ORF">CLODIP_2_CD10012</name>
</gene>